<dbReference type="EMBL" id="LUAW01000003">
    <property type="protein sequence ID" value="KYQ73483.1"/>
    <property type="molecule type" value="Genomic_DNA"/>
</dbReference>
<sequence>MPVAPKLPMKFKCTACKTVYMHKYNSDAFLNYPTCPDCQHAGQLQGTIEVQDLIKHPIAVAKSYLQGPMLRLSR</sequence>
<evidence type="ECO:0000313" key="1">
    <source>
        <dbReference type="EMBL" id="KYQ73483.1"/>
    </source>
</evidence>
<dbReference type="OrthoDB" id="6702715at2"/>
<dbReference type="STRING" id="1806892.AZH43_05490"/>
<evidence type="ECO:0000313" key="2">
    <source>
        <dbReference type="Proteomes" id="UP000076276"/>
    </source>
</evidence>
<name>A0A151Y628_9GAMM</name>
<accession>A0A151Y628</accession>
<reference evidence="1 2" key="1">
    <citation type="submission" date="2016-03" db="EMBL/GenBank/DDBJ databases">
        <title>Acinetobacter genomospecies 28 strain ANC 4149.</title>
        <authorList>
            <person name="Radolfova-Krizova L."/>
            <person name="Nemec A."/>
        </authorList>
    </citation>
    <scope>NUCLEOTIDE SEQUENCE [LARGE SCALE GENOMIC DNA]</scope>
    <source>
        <strain evidence="1 2">ANC 4149</strain>
    </source>
</reference>
<dbReference type="Proteomes" id="UP000076276">
    <property type="component" value="Unassembled WGS sequence"/>
</dbReference>
<comment type="caution">
    <text evidence="1">The sequence shown here is derived from an EMBL/GenBank/DDBJ whole genome shotgun (WGS) entry which is preliminary data.</text>
</comment>
<proteinExistence type="predicted"/>
<gene>
    <name evidence="1" type="ORF">AZH43_05490</name>
</gene>
<protein>
    <submittedName>
        <fullName evidence="1">Uncharacterized protein</fullName>
    </submittedName>
</protein>
<keyword evidence="2" id="KW-1185">Reference proteome</keyword>
<dbReference type="AlphaFoldDB" id="A0A151Y628"/>
<organism evidence="1 2">
    <name type="scientific">Acinetobacter pragensis</name>
    <dbReference type="NCBI Taxonomy" id="1806892"/>
    <lineage>
        <taxon>Bacteria</taxon>
        <taxon>Pseudomonadati</taxon>
        <taxon>Pseudomonadota</taxon>
        <taxon>Gammaproteobacteria</taxon>
        <taxon>Moraxellales</taxon>
        <taxon>Moraxellaceae</taxon>
        <taxon>Acinetobacter</taxon>
    </lineage>
</organism>